<feature type="region of interest" description="Disordered" evidence="6">
    <location>
        <begin position="324"/>
        <end position="356"/>
    </location>
</feature>
<dbReference type="CDD" id="cd00167">
    <property type="entry name" value="SANT"/>
    <property type="match status" value="1"/>
</dbReference>
<dbReference type="InterPro" id="IPR001005">
    <property type="entry name" value="SANT/Myb"/>
</dbReference>
<dbReference type="RefSeq" id="XP_024925237.3">
    <property type="nucleotide sequence ID" value="XM_025069469.3"/>
</dbReference>
<dbReference type="PANTHER" id="PTHR12802:SF140">
    <property type="entry name" value="SWI_SNF COMPLEX SUBUNIT SWI3A"/>
    <property type="match status" value="1"/>
</dbReference>
<evidence type="ECO:0000313" key="11">
    <source>
        <dbReference type="RefSeq" id="XP_024925237.3"/>
    </source>
</evidence>
<evidence type="ECO:0000256" key="1">
    <source>
        <dbReference type="ARBA" id="ARBA00022473"/>
    </source>
</evidence>
<evidence type="ECO:0000256" key="4">
    <source>
        <dbReference type="ARBA" id="ARBA00023163"/>
    </source>
</evidence>
<evidence type="ECO:0000256" key="6">
    <source>
        <dbReference type="SAM" id="MobiDB-lite"/>
    </source>
</evidence>
<dbReference type="SUPFAM" id="SSF46689">
    <property type="entry name" value="Homeodomain-like"/>
    <property type="match status" value="2"/>
</dbReference>
<dbReference type="PROSITE" id="PS50934">
    <property type="entry name" value="SWIRM"/>
    <property type="match status" value="1"/>
</dbReference>
<dbReference type="PROSITE" id="PS51293">
    <property type="entry name" value="SANT"/>
    <property type="match status" value="1"/>
</dbReference>
<keyword evidence="5" id="KW-0539">Nucleus</keyword>
<keyword evidence="1" id="KW-0217">Developmental protein</keyword>
<gene>
    <name evidence="11" type="primary">LOC107406482</name>
</gene>
<dbReference type="InterPro" id="IPR036388">
    <property type="entry name" value="WH-like_DNA-bd_sf"/>
</dbReference>
<keyword evidence="10" id="KW-1185">Reference proteome</keyword>
<protein>
    <submittedName>
        <fullName evidence="11">SWI/SNF complex subunit SWI3A isoform X1</fullName>
    </submittedName>
</protein>
<dbReference type="InterPro" id="IPR017884">
    <property type="entry name" value="SANT_dom"/>
</dbReference>
<dbReference type="FunFam" id="1.10.10.10:FF:000020">
    <property type="entry name" value="SWI/SNF complex subunit SMARCC2 isoform c"/>
    <property type="match status" value="1"/>
</dbReference>
<reference evidence="11" key="2">
    <citation type="submission" date="2025-08" db="UniProtKB">
        <authorList>
            <consortium name="RefSeq"/>
        </authorList>
    </citation>
    <scope>IDENTIFICATION</scope>
    <source>
        <tissue evidence="11">Seedling</tissue>
    </source>
</reference>
<dbReference type="GO" id="GO:0003677">
    <property type="term" value="F:DNA binding"/>
    <property type="evidence" value="ECO:0007669"/>
    <property type="project" value="UniProtKB-KW"/>
</dbReference>
<proteinExistence type="predicted"/>
<evidence type="ECO:0000256" key="2">
    <source>
        <dbReference type="ARBA" id="ARBA00023015"/>
    </source>
</evidence>
<dbReference type="Gene3D" id="1.10.10.10">
    <property type="entry name" value="Winged helix-like DNA-binding domain superfamily/Winged helix DNA-binding domain"/>
    <property type="match status" value="1"/>
</dbReference>
<dbReference type="Pfam" id="PF00249">
    <property type="entry name" value="Myb_DNA-binding"/>
    <property type="match status" value="1"/>
</dbReference>
<dbReference type="InterPro" id="IPR009057">
    <property type="entry name" value="Homeodomain-like_sf"/>
</dbReference>
<feature type="domain" description="SWIRM" evidence="8">
    <location>
        <begin position="23"/>
        <end position="120"/>
    </location>
</feature>
<dbReference type="PROSITE" id="PS50090">
    <property type="entry name" value="MYB_LIKE"/>
    <property type="match status" value="1"/>
</dbReference>
<reference evidence="10" key="1">
    <citation type="submission" date="2025-05" db="UniProtKB">
        <authorList>
            <consortium name="RefSeq"/>
        </authorList>
    </citation>
    <scope>NUCLEOTIDE SEQUENCE [LARGE SCALE GENOMIC DNA]</scope>
</reference>
<evidence type="ECO:0000259" key="9">
    <source>
        <dbReference type="PROSITE" id="PS51293"/>
    </source>
</evidence>
<dbReference type="Gene3D" id="1.10.10.60">
    <property type="entry name" value="Homeodomain-like"/>
    <property type="match status" value="1"/>
</dbReference>
<feature type="compositionally biased region" description="Basic and acidic residues" evidence="6">
    <location>
        <begin position="324"/>
        <end position="339"/>
    </location>
</feature>
<feature type="domain" description="Myb-like" evidence="7">
    <location>
        <begin position="249"/>
        <end position="283"/>
    </location>
</feature>
<dbReference type="Proteomes" id="UP001652623">
    <property type="component" value="Chromosome 2"/>
</dbReference>
<feature type="domain" description="SANT" evidence="9">
    <location>
        <begin position="249"/>
        <end position="295"/>
    </location>
</feature>
<sequence>MELTQQDTNSKENRPEDPELDLYTIPSHSSWFSWDEIHETEEVALKEFFDGSSITRTPKIYKEYRDFIINKYREEPSRRLTFTEVRKSLVGDVCLLQKVFRFLENWGLINFAASSSEGEIPVVGDDERSKVKIEEGVPNGIRVVAMPNSIKPISALPSVGNSGDAADNGFKMPALASYSDVFAELMKHRGLVCGNCGEVCDSGHYKCTKDDLLICVKCFKNGNYGESKSVDDYKFNECFQNSGNHGALWTEAETLLLLESVLKHGDDWELVAQNVHTKTKMDCIAKLIEMPFGEIMLGSVQRKGNSSDLNGNLNNSKQVHLPSAEHQENAKSGVQHDEQTNENELNGDTENEGPPLKRKRIASLLGDDGSLMKQVAHISTMVGPHITAAAAEATIASLCEENSLSREIFDGEDECVTNGLLSPTADYEAKRYLIHFRVLEGEDSEIKERSSQSEDQDASCNKDDIPLTLRIRAAVATALGTAAARAKLLADQEDREVEHLLAIIIGTQMKKLNCKIKHFEHLEMIMKKKHAEMEELEEFLISERISVLQRALSAGVPRWRGHSFVKY</sequence>
<accession>A0A6P6FR54</accession>
<dbReference type="InterPro" id="IPR007526">
    <property type="entry name" value="SWIRM"/>
</dbReference>
<dbReference type="PANTHER" id="PTHR12802">
    <property type="entry name" value="SWI/SNF COMPLEX-RELATED"/>
    <property type="match status" value="1"/>
</dbReference>
<dbReference type="SMART" id="SM00717">
    <property type="entry name" value="SANT"/>
    <property type="match status" value="1"/>
</dbReference>
<evidence type="ECO:0000256" key="5">
    <source>
        <dbReference type="ARBA" id="ARBA00023242"/>
    </source>
</evidence>
<evidence type="ECO:0000259" key="8">
    <source>
        <dbReference type="PROSITE" id="PS50934"/>
    </source>
</evidence>
<dbReference type="GO" id="GO:0005634">
    <property type="term" value="C:nucleus"/>
    <property type="evidence" value="ECO:0007669"/>
    <property type="project" value="UniProtKB-ARBA"/>
</dbReference>
<keyword evidence="4" id="KW-0804">Transcription</keyword>
<evidence type="ECO:0000313" key="10">
    <source>
        <dbReference type="Proteomes" id="UP001652623"/>
    </source>
</evidence>
<dbReference type="Pfam" id="PF16495">
    <property type="entry name" value="SWIRM-assoc_1"/>
    <property type="match status" value="1"/>
</dbReference>
<dbReference type="AlphaFoldDB" id="A0A6P6FR54"/>
<evidence type="ECO:0000256" key="3">
    <source>
        <dbReference type="ARBA" id="ARBA00023125"/>
    </source>
</evidence>
<name>A0A6P6FR54_ZIZJJ</name>
<organism evidence="10 11">
    <name type="scientific">Ziziphus jujuba</name>
    <name type="common">Chinese jujube</name>
    <name type="synonym">Ziziphus sativa</name>
    <dbReference type="NCBI Taxonomy" id="326968"/>
    <lineage>
        <taxon>Eukaryota</taxon>
        <taxon>Viridiplantae</taxon>
        <taxon>Streptophyta</taxon>
        <taxon>Embryophyta</taxon>
        <taxon>Tracheophyta</taxon>
        <taxon>Spermatophyta</taxon>
        <taxon>Magnoliopsida</taxon>
        <taxon>eudicotyledons</taxon>
        <taxon>Gunneridae</taxon>
        <taxon>Pentapetalae</taxon>
        <taxon>rosids</taxon>
        <taxon>fabids</taxon>
        <taxon>Rosales</taxon>
        <taxon>Rhamnaceae</taxon>
        <taxon>Paliureae</taxon>
        <taxon>Ziziphus</taxon>
    </lineage>
</organism>
<feature type="region of interest" description="Disordered" evidence="6">
    <location>
        <begin position="1"/>
        <end position="20"/>
    </location>
</feature>
<dbReference type="InterPro" id="IPR032451">
    <property type="entry name" value="SMARCC_C"/>
</dbReference>
<dbReference type="GeneID" id="107406482"/>
<keyword evidence="3" id="KW-0238">DNA-binding</keyword>
<dbReference type="Pfam" id="PF04433">
    <property type="entry name" value="SWIRM"/>
    <property type="match status" value="1"/>
</dbReference>
<evidence type="ECO:0000259" key="7">
    <source>
        <dbReference type="PROSITE" id="PS50090"/>
    </source>
</evidence>
<keyword evidence="2" id="KW-0805">Transcription regulation</keyword>